<feature type="domain" description="Acyl-CoA oxidase C-alpha1" evidence="9">
    <location>
        <begin position="411"/>
        <end position="560"/>
    </location>
</feature>
<gene>
    <name evidence="10" type="ORF">AAEO57_11400</name>
</gene>
<reference evidence="10 11" key="1">
    <citation type="submission" date="2024-04" db="EMBL/GenBank/DDBJ databases">
        <title>Flavobacterium sp. DGU38 16S ribosomal RNA gene Genome sequencing and assembly.</title>
        <authorList>
            <person name="Park S."/>
        </authorList>
    </citation>
    <scope>NUCLEOTIDE SEQUENCE [LARGE SCALE GENOMIC DNA]</scope>
    <source>
        <strain evidence="10 11">DGU38</strain>
    </source>
</reference>
<sequence>MENSKIKAFIPLLYLVWSDDLLTQKEFTTLREFITSLTLLSTEEQQYLLSKVDISNPPSRNELTLWKSDIERSIKDKSSIKSIFDIATALSDENLNISSLESDFTKLENDLGVLGEELIQNFKTKGDSLTATTKTTDNFDIQKLTEILDGEQAAIIKRVKSIISRPEFAYETSTEINVYRQKVYDWCKILADENLGNMAYPKQYGGGENIADYFAIMETLSYHDLSLVIKFGVQFGLWGMSVQSLGTEKHYAKYLKDIGELKLPGCFAMTETHHGSNVKGLETTATYNHADLTFTIHTPHEKAQKEYIGNAAVHGQMATVFAKLIIDGHDYGVNAFVVPLRDTNGKTLKGITIGDCGHKMGLNGVDNGTIRFDNVVIPKENMLDRFASVNDKGEFESPIPSDNRRFFTMLGTLVGGRIGIPRSALAAAKSGLTIAIRYSDQRRQFGPEGGSEVPILNYRMHQRRLLIPLAKTYAVHFGLQYLTSRFLNKTESEMQDIEALAAGMKSYSTWSTRDILQECREACGGKGYLSENRIDALKNDTEIYTTFEGDNTVLMQLVAKNRLAEFRKAFGEMGSFGIINYVYENAKIAISEKNPIATRRTDEDHLLDYQFHLQAFQHRERTILASAAKRIKKLVDSGLEAYDAFNVVQHQMIEVATAYLERVILEQFQIAIEKTEDSKTKEILVKLNQLYALSQIEKNKAWYLEDGYMEAVKTKAIRKMVNQLCWDIRPDAVSLVNAFDIPQSCLGAPIAVYN</sequence>
<dbReference type="SUPFAM" id="SSF56645">
    <property type="entry name" value="Acyl-CoA dehydrogenase NM domain-like"/>
    <property type="match status" value="1"/>
</dbReference>
<dbReference type="InterPro" id="IPR012258">
    <property type="entry name" value="Acyl-CoA_oxidase"/>
</dbReference>
<feature type="domain" description="Acyl-CoA oxidase/dehydrogenase middle" evidence="7">
    <location>
        <begin position="266"/>
        <end position="375"/>
    </location>
</feature>
<dbReference type="RefSeq" id="WP_341692675.1">
    <property type="nucleotide sequence ID" value="NZ_JBBYHS010000011.1"/>
</dbReference>
<organism evidence="10 11">
    <name type="scientific">Flavobacterium calami</name>
    <dbReference type="NCBI Taxonomy" id="3139144"/>
    <lineage>
        <taxon>Bacteria</taxon>
        <taxon>Pseudomonadati</taxon>
        <taxon>Bacteroidota</taxon>
        <taxon>Flavobacteriia</taxon>
        <taxon>Flavobacteriales</taxon>
        <taxon>Flavobacteriaceae</taxon>
        <taxon>Flavobacterium</taxon>
    </lineage>
</organism>
<name>A0ABU9IPM3_9FLAO</name>
<evidence type="ECO:0000259" key="7">
    <source>
        <dbReference type="Pfam" id="PF02770"/>
    </source>
</evidence>
<accession>A0ABU9IPM3</accession>
<dbReference type="InterPro" id="IPR006091">
    <property type="entry name" value="Acyl-CoA_Oxase/DH_mid-dom"/>
</dbReference>
<evidence type="ECO:0000313" key="10">
    <source>
        <dbReference type="EMBL" id="MEL1254385.1"/>
    </source>
</evidence>
<evidence type="ECO:0000256" key="1">
    <source>
        <dbReference type="ARBA" id="ARBA00001974"/>
    </source>
</evidence>
<evidence type="ECO:0000256" key="4">
    <source>
        <dbReference type="ARBA" id="ARBA00022827"/>
    </source>
</evidence>
<dbReference type="InterPro" id="IPR055060">
    <property type="entry name" value="ACOX_C_alpha1"/>
</dbReference>
<dbReference type="Gene3D" id="1.20.140.10">
    <property type="entry name" value="Butyryl-CoA Dehydrogenase, subunit A, domain 3"/>
    <property type="match status" value="2"/>
</dbReference>
<keyword evidence="3" id="KW-0285">Flavoprotein</keyword>
<comment type="caution">
    <text evidence="10">The sequence shown here is derived from an EMBL/GenBank/DDBJ whole genome shotgun (WGS) entry which is preliminary data.</text>
</comment>
<feature type="domain" description="Acyl-CoA dehydrogenase/oxidase N-terminal" evidence="8">
    <location>
        <begin position="185"/>
        <end position="258"/>
    </location>
</feature>
<dbReference type="Gene3D" id="2.40.110.10">
    <property type="entry name" value="Butyryl-CoA Dehydrogenase, subunit A, domain 2"/>
    <property type="match status" value="1"/>
</dbReference>
<evidence type="ECO:0000259" key="8">
    <source>
        <dbReference type="Pfam" id="PF02771"/>
    </source>
</evidence>
<protein>
    <submittedName>
        <fullName evidence="10">Acyl-CoA dehydrogenase</fullName>
    </submittedName>
</protein>
<feature type="domain" description="Acyl-CoA oxidase C-terminal" evidence="6">
    <location>
        <begin position="610"/>
        <end position="754"/>
    </location>
</feature>
<dbReference type="Pfam" id="PF01756">
    <property type="entry name" value="ACOX"/>
    <property type="match status" value="1"/>
</dbReference>
<dbReference type="InterPro" id="IPR002655">
    <property type="entry name" value="Acyl-CoA_oxidase_C"/>
</dbReference>
<dbReference type="Pfam" id="PF02771">
    <property type="entry name" value="Acyl-CoA_dh_N"/>
    <property type="match status" value="1"/>
</dbReference>
<dbReference type="PANTHER" id="PTHR10909:SF352">
    <property type="entry name" value="ACYL-COENZYME A OXIDASE-LIKE PROTEIN"/>
    <property type="match status" value="1"/>
</dbReference>
<dbReference type="EMBL" id="JBBYHS010000011">
    <property type="protein sequence ID" value="MEL1254385.1"/>
    <property type="molecule type" value="Genomic_DNA"/>
</dbReference>
<dbReference type="Pfam" id="PF22924">
    <property type="entry name" value="ACOX_C_alpha1"/>
    <property type="match status" value="1"/>
</dbReference>
<evidence type="ECO:0000259" key="6">
    <source>
        <dbReference type="Pfam" id="PF01756"/>
    </source>
</evidence>
<dbReference type="InterPro" id="IPR036250">
    <property type="entry name" value="AcylCo_DH-like_C"/>
</dbReference>
<evidence type="ECO:0000259" key="9">
    <source>
        <dbReference type="Pfam" id="PF22924"/>
    </source>
</evidence>
<dbReference type="Pfam" id="PF02770">
    <property type="entry name" value="Acyl-CoA_dh_M"/>
    <property type="match status" value="1"/>
</dbReference>
<proteinExistence type="inferred from homology"/>
<dbReference type="InterPro" id="IPR037069">
    <property type="entry name" value="AcylCoA_DH/ox_N_sf"/>
</dbReference>
<keyword evidence="4" id="KW-0274">FAD</keyword>
<keyword evidence="5" id="KW-0560">Oxidoreductase</keyword>
<comment type="cofactor">
    <cofactor evidence="1">
        <name>FAD</name>
        <dbReference type="ChEBI" id="CHEBI:57692"/>
    </cofactor>
</comment>
<evidence type="ECO:0000256" key="3">
    <source>
        <dbReference type="ARBA" id="ARBA00022630"/>
    </source>
</evidence>
<comment type="similarity">
    <text evidence="2">Belongs to the acyl-CoA oxidase family.</text>
</comment>
<dbReference type="Proteomes" id="UP001485226">
    <property type="component" value="Unassembled WGS sequence"/>
</dbReference>
<dbReference type="InterPro" id="IPR046373">
    <property type="entry name" value="Acyl-CoA_Oxase/DH_mid-dom_sf"/>
</dbReference>
<evidence type="ECO:0000256" key="5">
    <source>
        <dbReference type="ARBA" id="ARBA00023002"/>
    </source>
</evidence>
<dbReference type="PANTHER" id="PTHR10909">
    <property type="entry name" value="ELECTRON TRANSPORT OXIDOREDUCTASE"/>
    <property type="match status" value="1"/>
</dbReference>
<evidence type="ECO:0000313" key="11">
    <source>
        <dbReference type="Proteomes" id="UP001485226"/>
    </source>
</evidence>
<dbReference type="SUPFAM" id="SSF47203">
    <property type="entry name" value="Acyl-CoA dehydrogenase C-terminal domain-like"/>
    <property type="match status" value="2"/>
</dbReference>
<evidence type="ECO:0000256" key="2">
    <source>
        <dbReference type="ARBA" id="ARBA00006288"/>
    </source>
</evidence>
<dbReference type="InterPro" id="IPR009100">
    <property type="entry name" value="AcylCoA_DH/oxidase_NM_dom_sf"/>
</dbReference>
<dbReference type="Gene3D" id="1.10.540.10">
    <property type="entry name" value="Acyl-CoA dehydrogenase/oxidase, N-terminal domain"/>
    <property type="match status" value="1"/>
</dbReference>
<keyword evidence="11" id="KW-1185">Reference proteome</keyword>
<dbReference type="InterPro" id="IPR013786">
    <property type="entry name" value="AcylCoA_DH/ox_N"/>
</dbReference>
<dbReference type="PIRSF" id="PIRSF000168">
    <property type="entry name" value="Acyl-CoA_oxidase"/>
    <property type="match status" value="1"/>
</dbReference>